<proteinExistence type="predicted"/>
<evidence type="ECO:0000313" key="1">
    <source>
        <dbReference type="EMBL" id="MBU2669841.1"/>
    </source>
</evidence>
<accession>A0ABS5Z2U1</accession>
<reference evidence="1 2" key="1">
    <citation type="submission" date="2021-06" db="EMBL/GenBank/DDBJ databases">
        <title>Actinoplanes lichenicola sp. nov., and Actinoplanes ovalisporus sp. nov., isolated from lichen in Thailand.</title>
        <authorList>
            <person name="Saeng-In P."/>
            <person name="Kanchanasin P."/>
            <person name="Yuki M."/>
            <person name="Kudo T."/>
            <person name="Ohkuma M."/>
            <person name="Phongsopitanun W."/>
            <person name="Tanasupawat S."/>
        </authorList>
    </citation>
    <scope>NUCLEOTIDE SEQUENCE [LARGE SCALE GENOMIC DNA]</scope>
    <source>
        <strain evidence="1 2">NBRC 110975</strain>
    </source>
</reference>
<organism evidence="1 2">
    <name type="scientific">Paractinoplanes bogorensis</name>
    <dbReference type="NCBI Taxonomy" id="1610840"/>
    <lineage>
        <taxon>Bacteria</taxon>
        <taxon>Bacillati</taxon>
        <taxon>Actinomycetota</taxon>
        <taxon>Actinomycetes</taxon>
        <taxon>Micromonosporales</taxon>
        <taxon>Micromonosporaceae</taxon>
        <taxon>Paractinoplanes</taxon>
    </lineage>
</organism>
<dbReference type="Proteomes" id="UP001519654">
    <property type="component" value="Unassembled WGS sequence"/>
</dbReference>
<comment type="caution">
    <text evidence="1">The sequence shown here is derived from an EMBL/GenBank/DDBJ whole genome shotgun (WGS) entry which is preliminary data.</text>
</comment>
<gene>
    <name evidence="1" type="ORF">KOI35_40660</name>
</gene>
<protein>
    <recommendedName>
        <fullName evidence="3">MarR family transcriptional regulator</fullName>
    </recommendedName>
</protein>
<sequence>MDASQIPEPLRARMAEMDARSPVEKVGWLLRAHVADTDGPAEIREELGMTARHSARSLNQALEAIDTLLTHEQPPNTLLYLVAGDGGRPLDDDPTDRGAAAYLRELAVMVREAIDSAR</sequence>
<evidence type="ECO:0008006" key="3">
    <source>
        <dbReference type="Google" id="ProtNLM"/>
    </source>
</evidence>
<name>A0ABS5Z2U1_9ACTN</name>
<dbReference type="RefSeq" id="WP_215794964.1">
    <property type="nucleotide sequence ID" value="NZ_JAHKKG010000016.1"/>
</dbReference>
<dbReference type="EMBL" id="JAHKKG010000016">
    <property type="protein sequence ID" value="MBU2669841.1"/>
    <property type="molecule type" value="Genomic_DNA"/>
</dbReference>
<keyword evidence="2" id="KW-1185">Reference proteome</keyword>
<evidence type="ECO:0000313" key="2">
    <source>
        <dbReference type="Proteomes" id="UP001519654"/>
    </source>
</evidence>